<dbReference type="PANTHER" id="PTHR35936">
    <property type="entry name" value="MEMBRANE-BOUND LYTIC MUREIN TRANSGLYCOSYLASE F"/>
    <property type="match status" value="1"/>
</dbReference>
<feature type="domain" description="Solute-binding protein family 3/N-terminal" evidence="6">
    <location>
        <begin position="37"/>
        <end position="257"/>
    </location>
</feature>
<dbReference type="GO" id="GO:0030313">
    <property type="term" value="C:cell envelope"/>
    <property type="evidence" value="ECO:0007669"/>
    <property type="project" value="UniProtKB-SubCell"/>
</dbReference>
<evidence type="ECO:0000313" key="8">
    <source>
        <dbReference type="Proteomes" id="UP000051733"/>
    </source>
</evidence>
<dbReference type="STRING" id="1423813.FC26_GL001913"/>
<comment type="similarity">
    <text evidence="2 4">Belongs to the bacterial solute-binding protein 3 family.</text>
</comment>
<sequence length="263" mass="29119">MTRRQGWTKVFFKLTLFIAALASVISLASPAFAAQKILKVGTTGESFPTSFKKGDKLVGFDVEITKLVAKRLGYKVKFVTSDFSGLMGQLDSGKVDTLSQNFAVTADRKKKFTYSTPYNHYATSVAVLKSSNYKTLKSLEGKTVGAVVASENTTALKDYDSKINIKTYDTRDEMYQALNSGHVEGVVNTIPVLKATINQKKLPWRVVKGQASDTQVAFPFKKNAHGKALQKKFNKELKVLKKDGQIKKLAIKYFGYDTTKGEQ</sequence>
<dbReference type="PROSITE" id="PS01039">
    <property type="entry name" value="SBP_BACTERIAL_3"/>
    <property type="match status" value="1"/>
</dbReference>
<dbReference type="Pfam" id="PF00497">
    <property type="entry name" value="SBP_bac_3"/>
    <property type="match status" value="1"/>
</dbReference>
<evidence type="ECO:0000256" key="2">
    <source>
        <dbReference type="ARBA" id="ARBA00010333"/>
    </source>
</evidence>
<dbReference type="SMART" id="SM00062">
    <property type="entry name" value="PBPb"/>
    <property type="match status" value="1"/>
</dbReference>
<dbReference type="InterPro" id="IPR018313">
    <property type="entry name" value="SBP_3_CS"/>
</dbReference>
<feature type="signal peptide" evidence="5">
    <location>
        <begin position="1"/>
        <end position="33"/>
    </location>
</feature>
<evidence type="ECO:0000256" key="3">
    <source>
        <dbReference type="ARBA" id="ARBA00022729"/>
    </source>
</evidence>
<accession>A0A0R2A3M1</accession>
<dbReference type="OrthoDB" id="8613538at2"/>
<dbReference type="AlphaFoldDB" id="A0A0R2A3M1"/>
<comment type="caution">
    <text evidence="7">The sequence shown here is derived from an EMBL/GenBank/DDBJ whole genome shotgun (WGS) entry which is preliminary data.</text>
</comment>
<name>A0A0R2A3M1_9LACO</name>
<proteinExistence type="inferred from homology"/>
<organism evidence="7 8">
    <name type="scientific">Paucilactobacillus vaccinostercus DSM 20634</name>
    <dbReference type="NCBI Taxonomy" id="1423813"/>
    <lineage>
        <taxon>Bacteria</taxon>
        <taxon>Bacillati</taxon>
        <taxon>Bacillota</taxon>
        <taxon>Bacilli</taxon>
        <taxon>Lactobacillales</taxon>
        <taxon>Lactobacillaceae</taxon>
        <taxon>Paucilactobacillus</taxon>
    </lineage>
</organism>
<dbReference type="PATRIC" id="fig|1423813.3.peg.1942"/>
<dbReference type="PANTHER" id="PTHR35936:SF19">
    <property type="entry name" value="AMINO-ACID-BINDING PROTEIN YXEM-RELATED"/>
    <property type="match status" value="1"/>
</dbReference>
<evidence type="ECO:0000313" key="7">
    <source>
        <dbReference type="EMBL" id="KRM61231.1"/>
    </source>
</evidence>
<keyword evidence="3 5" id="KW-0732">Signal</keyword>
<reference evidence="7 8" key="1">
    <citation type="journal article" date="2015" name="Genome Announc.">
        <title>Expanding the biotechnology potential of lactobacilli through comparative genomics of 213 strains and associated genera.</title>
        <authorList>
            <person name="Sun Z."/>
            <person name="Harris H.M."/>
            <person name="McCann A."/>
            <person name="Guo C."/>
            <person name="Argimon S."/>
            <person name="Zhang W."/>
            <person name="Yang X."/>
            <person name="Jeffery I.B."/>
            <person name="Cooney J.C."/>
            <person name="Kagawa T.F."/>
            <person name="Liu W."/>
            <person name="Song Y."/>
            <person name="Salvetti E."/>
            <person name="Wrobel A."/>
            <person name="Rasinkangas P."/>
            <person name="Parkhill J."/>
            <person name="Rea M.C."/>
            <person name="O'Sullivan O."/>
            <person name="Ritari J."/>
            <person name="Douillard F.P."/>
            <person name="Paul Ross R."/>
            <person name="Yang R."/>
            <person name="Briner A.E."/>
            <person name="Felis G.E."/>
            <person name="de Vos W.M."/>
            <person name="Barrangou R."/>
            <person name="Klaenhammer T.R."/>
            <person name="Caufield P.W."/>
            <person name="Cui Y."/>
            <person name="Zhang H."/>
            <person name="O'Toole P.W."/>
        </authorList>
    </citation>
    <scope>NUCLEOTIDE SEQUENCE [LARGE SCALE GENOMIC DNA]</scope>
    <source>
        <strain evidence="7 8">DSM 20634</strain>
    </source>
</reference>
<evidence type="ECO:0000256" key="5">
    <source>
        <dbReference type="SAM" id="SignalP"/>
    </source>
</evidence>
<gene>
    <name evidence="7" type="ORF">FC26_GL001913</name>
</gene>
<dbReference type="InterPro" id="IPR001638">
    <property type="entry name" value="Solute-binding_3/MltF_N"/>
</dbReference>
<dbReference type="RefSeq" id="WP_057779293.1">
    <property type="nucleotide sequence ID" value="NZ_AYYY01000030.1"/>
</dbReference>
<protein>
    <recommendedName>
        <fullName evidence="6">Solute-binding protein family 3/N-terminal domain-containing protein</fullName>
    </recommendedName>
</protein>
<dbReference type="EMBL" id="AYYY01000030">
    <property type="protein sequence ID" value="KRM61231.1"/>
    <property type="molecule type" value="Genomic_DNA"/>
</dbReference>
<dbReference type="SUPFAM" id="SSF53850">
    <property type="entry name" value="Periplasmic binding protein-like II"/>
    <property type="match status" value="1"/>
</dbReference>
<evidence type="ECO:0000256" key="1">
    <source>
        <dbReference type="ARBA" id="ARBA00004196"/>
    </source>
</evidence>
<dbReference type="Gene3D" id="3.40.190.10">
    <property type="entry name" value="Periplasmic binding protein-like II"/>
    <property type="match status" value="2"/>
</dbReference>
<keyword evidence="8" id="KW-1185">Reference proteome</keyword>
<comment type="subcellular location">
    <subcellularLocation>
        <location evidence="1">Cell envelope</location>
    </subcellularLocation>
</comment>
<dbReference type="Proteomes" id="UP000051733">
    <property type="component" value="Unassembled WGS sequence"/>
</dbReference>
<feature type="chain" id="PRO_5006414710" description="Solute-binding protein family 3/N-terminal domain-containing protein" evidence="5">
    <location>
        <begin position="34"/>
        <end position="263"/>
    </location>
</feature>
<evidence type="ECO:0000259" key="6">
    <source>
        <dbReference type="SMART" id="SM00062"/>
    </source>
</evidence>
<evidence type="ECO:0000256" key="4">
    <source>
        <dbReference type="RuleBase" id="RU003744"/>
    </source>
</evidence>